<dbReference type="AlphaFoldDB" id="A0A0W0UA64"/>
<dbReference type="OrthoDB" id="5634422at2"/>
<evidence type="ECO:0000313" key="1">
    <source>
        <dbReference type="EMBL" id="KTD04673.1"/>
    </source>
</evidence>
<dbReference type="Proteomes" id="UP000054698">
    <property type="component" value="Unassembled WGS sequence"/>
</dbReference>
<dbReference type="RefSeq" id="WP_058443352.1">
    <property type="nucleotide sequence ID" value="NZ_CAAAHT010000031.1"/>
</dbReference>
<sequence>MKQYIWFHPLYISGTAKATVEGQMRNAEKHGYIVLKEKELNKVSARDHLSIVGHSFPPKSEVEADIDATLLQVRPPEEMEAELAEDIGQREDTGFYIQGETAEKCIKRLQKAGLKKGPQILSLECCIAAAANGIAEQLSSHRFFINTIIEANTSGIGRNPGNLSWSMAEDCFGRVVLQDSKNPWIFLLGGTLVAKRSHGTYQISEVIKTILQQDFHSRFFSYYRPGLRGGRVGRYCENTGQRITREKAVALAVEQPGSATDIALQEMDKEEGNKVLYR</sequence>
<reference evidence="1 2" key="1">
    <citation type="submission" date="2015-11" db="EMBL/GenBank/DDBJ databases">
        <title>Genomic analysis of 38 Legionella species identifies large and diverse effector repertoires.</title>
        <authorList>
            <person name="Burstein D."/>
            <person name="Amaro F."/>
            <person name="Zusman T."/>
            <person name="Lifshitz Z."/>
            <person name="Cohen O."/>
            <person name="Gilbert J.A."/>
            <person name="Pupko T."/>
            <person name="Shuman H.A."/>
            <person name="Segal G."/>
        </authorList>
    </citation>
    <scope>NUCLEOTIDE SEQUENCE [LARGE SCALE GENOMIC DNA]</scope>
    <source>
        <strain evidence="1 2">WO-44C</strain>
    </source>
</reference>
<evidence type="ECO:0000313" key="2">
    <source>
        <dbReference type="Proteomes" id="UP000054698"/>
    </source>
</evidence>
<dbReference type="EMBL" id="LNYB01000006">
    <property type="protein sequence ID" value="KTD04673.1"/>
    <property type="molecule type" value="Genomic_DNA"/>
</dbReference>
<name>A0A0W0UA64_9GAMM</name>
<gene>
    <name evidence="1" type="ORF">Lfee_0131</name>
</gene>
<comment type="caution">
    <text evidence="1">The sequence shown here is derived from an EMBL/GenBank/DDBJ whole genome shotgun (WGS) entry which is preliminary data.</text>
</comment>
<protein>
    <submittedName>
        <fullName evidence="1">Uncharacterized protein</fullName>
    </submittedName>
</protein>
<dbReference type="STRING" id="453.Lfee_0131"/>
<dbReference type="PATRIC" id="fig|453.4.peg.147"/>
<accession>A0A0W0UA64</accession>
<keyword evidence="2" id="KW-1185">Reference proteome</keyword>
<proteinExistence type="predicted"/>
<organism evidence="1 2">
    <name type="scientific">Legionella feeleii</name>
    <dbReference type="NCBI Taxonomy" id="453"/>
    <lineage>
        <taxon>Bacteria</taxon>
        <taxon>Pseudomonadati</taxon>
        <taxon>Pseudomonadota</taxon>
        <taxon>Gammaproteobacteria</taxon>
        <taxon>Legionellales</taxon>
        <taxon>Legionellaceae</taxon>
        <taxon>Legionella</taxon>
    </lineage>
</organism>